<organism evidence="1 2">
    <name type="scientific">Thalassiosira oceanica</name>
    <name type="common">Marine diatom</name>
    <dbReference type="NCBI Taxonomy" id="159749"/>
    <lineage>
        <taxon>Eukaryota</taxon>
        <taxon>Sar</taxon>
        <taxon>Stramenopiles</taxon>
        <taxon>Ochrophyta</taxon>
        <taxon>Bacillariophyta</taxon>
        <taxon>Coscinodiscophyceae</taxon>
        <taxon>Thalassiosirophycidae</taxon>
        <taxon>Thalassiosirales</taxon>
        <taxon>Thalassiosiraceae</taxon>
        <taxon>Thalassiosira</taxon>
    </lineage>
</organism>
<reference evidence="1 2" key="1">
    <citation type="journal article" date="2012" name="Genome Biol.">
        <title>Genome and low-iron response of an oceanic diatom adapted to chronic iron limitation.</title>
        <authorList>
            <person name="Lommer M."/>
            <person name="Specht M."/>
            <person name="Roy A.S."/>
            <person name="Kraemer L."/>
            <person name="Andreson R."/>
            <person name="Gutowska M.A."/>
            <person name="Wolf J."/>
            <person name="Bergner S.V."/>
            <person name="Schilhabel M.B."/>
            <person name="Klostermeier U.C."/>
            <person name="Beiko R.G."/>
            <person name="Rosenstiel P."/>
            <person name="Hippler M."/>
            <person name="Laroche J."/>
        </authorList>
    </citation>
    <scope>NUCLEOTIDE SEQUENCE [LARGE SCALE GENOMIC DNA]</scope>
    <source>
        <strain evidence="1 2">CCMP1005</strain>
    </source>
</reference>
<evidence type="ECO:0000313" key="2">
    <source>
        <dbReference type="Proteomes" id="UP000266841"/>
    </source>
</evidence>
<keyword evidence="2" id="KW-1185">Reference proteome</keyword>
<evidence type="ECO:0000313" key="1">
    <source>
        <dbReference type="EMBL" id="EJK48603.1"/>
    </source>
</evidence>
<feature type="non-terminal residue" evidence="1">
    <location>
        <position position="1"/>
    </location>
</feature>
<protein>
    <submittedName>
        <fullName evidence="1">Uncharacterized protein</fullName>
    </submittedName>
</protein>
<comment type="caution">
    <text evidence="1">The sequence shown here is derived from an EMBL/GenBank/DDBJ whole genome shotgun (WGS) entry which is preliminary data.</text>
</comment>
<proteinExistence type="predicted"/>
<dbReference type="Proteomes" id="UP000266841">
    <property type="component" value="Unassembled WGS sequence"/>
</dbReference>
<accession>K0R5P5</accession>
<dbReference type="AlphaFoldDB" id="K0R5P5"/>
<name>K0R5P5_THAOC</name>
<sequence>VIDCDDCIHCDEGFAVIDGVRTDTTCADACEESGGTCCDGEYIQIEIGDEIIEGNPCSGFTGKVKPNGACSGNLACYNSTIDFVSDSCIGFGACALSGGSEIKRGSRRMLSGGSGGYAGGYVTNVMSAALAREEVPPSGNVHLIDDSCRGNAEMEVIGPCEYLAIAGGKVGEVVSSCNGKAGLAYDGGKVGEVVSSCNNGTEGEGLRSLEPFLLYHNSDLPRSACDGLAYEQGRHVLHLLLKLDLWEGSNTRATTAQRHANNLLLYMGKLEPGQLERSCPLATTERRHAVIWLRREEWSKGWSPHATTARGVRAYARLPITFPLFGDALNSDLPPSACENLAYDGGKVGEVVSSCNNGKYGEGCARLNFSSFSCSLTSTTLKPAIMSLMKEELS</sequence>
<gene>
    <name evidence="1" type="ORF">THAOC_32585</name>
</gene>
<dbReference type="EMBL" id="AGNL01045635">
    <property type="protein sequence ID" value="EJK48603.1"/>
    <property type="molecule type" value="Genomic_DNA"/>
</dbReference>